<dbReference type="PANTHER" id="PTHR33204:SF18">
    <property type="entry name" value="TRANSCRIPTIONAL REGULATORY PROTEIN"/>
    <property type="match status" value="1"/>
</dbReference>
<evidence type="ECO:0000313" key="5">
    <source>
        <dbReference type="EMBL" id="SFP20444.1"/>
    </source>
</evidence>
<dbReference type="InterPro" id="IPR036527">
    <property type="entry name" value="SCP2_sterol-bd_dom_sf"/>
</dbReference>
<evidence type="ECO:0000256" key="2">
    <source>
        <dbReference type="ARBA" id="ARBA00023125"/>
    </source>
</evidence>
<dbReference type="STRING" id="289003.SAMN05216190_106137"/>
<keyword evidence="6" id="KW-1185">Reference proteome</keyword>
<dbReference type="InterPro" id="IPR036388">
    <property type="entry name" value="WH-like_DNA-bd_sf"/>
</dbReference>
<evidence type="ECO:0000256" key="1">
    <source>
        <dbReference type="ARBA" id="ARBA00023015"/>
    </source>
</evidence>
<keyword evidence="3" id="KW-0804">Transcription</keyword>
<feature type="domain" description="HTH hxlR-type" evidence="4">
    <location>
        <begin position="9"/>
        <end position="104"/>
    </location>
</feature>
<name>A0A1I5NF98_9PSED</name>
<dbReference type="AlphaFoldDB" id="A0A1I5NF98"/>
<dbReference type="Proteomes" id="UP000198784">
    <property type="component" value="Unassembled WGS sequence"/>
</dbReference>
<dbReference type="InterPro" id="IPR036390">
    <property type="entry name" value="WH_DNA-bd_sf"/>
</dbReference>
<dbReference type="SUPFAM" id="SSF46785">
    <property type="entry name" value="Winged helix' DNA-binding domain"/>
    <property type="match status" value="1"/>
</dbReference>
<dbReference type="Gene3D" id="1.10.10.10">
    <property type="entry name" value="Winged helix-like DNA-binding domain superfamily/Winged helix DNA-binding domain"/>
    <property type="match status" value="1"/>
</dbReference>
<dbReference type="EMBL" id="FOWX01000006">
    <property type="protein sequence ID" value="SFP20444.1"/>
    <property type="molecule type" value="Genomic_DNA"/>
</dbReference>
<dbReference type="SUPFAM" id="SSF55718">
    <property type="entry name" value="SCP-like"/>
    <property type="match status" value="1"/>
</dbReference>
<dbReference type="RefSeq" id="WP_090499006.1">
    <property type="nucleotide sequence ID" value="NZ_FOWX01000006.1"/>
</dbReference>
<keyword evidence="2" id="KW-0238">DNA-binding</keyword>
<protein>
    <submittedName>
        <fullName evidence="5">Transcriptional regulator, HxlR family</fullName>
    </submittedName>
</protein>
<sequence>MDDSYGQFCTVARAAEALCERWTPLVVRELLCGSKRFNDLHRGVPRMSTSLLSQRLRHLEELGVVRRTTNGKIREYSLTEAGEDLRPIIMALGHWGAHWIGSRLRDDELDAGLLMWDVRRFVCLAEFPPRPVVIHFSFRDARPGECAWWLLVEHGVADLCRDDPGREPTLVVDATVRALTEVWSGERSPGDALQARELRVMGAPVDTQNLWRWLGTSAFATTRSNARQRIDGSDASAPAARRR</sequence>
<dbReference type="GO" id="GO:0006355">
    <property type="term" value="P:regulation of DNA-templated transcription"/>
    <property type="evidence" value="ECO:0007669"/>
    <property type="project" value="UniProtKB-ARBA"/>
</dbReference>
<organism evidence="5 6">
    <name type="scientific">Pseudomonas borbori</name>
    <dbReference type="NCBI Taxonomy" id="289003"/>
    <lineage>
        <taxon>Bacteria</taxon>
        <taxon>Pseudomonadati</taxon>
        <taxon>Pseudomonadota</taxon>
        <taxon>Gammaproteobacteria</taxon>
        <taxon>Pseudomonadales</taxon>
        <taxon>Pseudomonadaceae</taxon>
        <taxon>Pseudomonas</taxon>
    </lineage>
</organism>
<dbReference type="GO" id="GO:0003677">
    <property type="term" value="F:DNA binding"/>
    <property type="evidence" value="ECO:0007669"/>
    <property type="project" value="UniProtKB-KW"/>
</dbReference>
<accession>A0A1I5NF98</accession>
<dbReference type="PANTHER" id="PTHR33204">
    <property type="entry name" value="TRANSCRIPTIONAL REGULATOR, MARR FAMILY"/>
    <property type="match status" value="1"/>
</dbReference>
<dbReference type="PROSITE" id="PS51118">
    <property type="entry name" value="HTH_HXLR"/>
    <property type="match status" value="1"/>
</dbReference>
<dbReference type="InterPro" id="IPR011991">
    <property type="entry name" value="ArsR-like_HTH"/>
</dbReference>
<proteinExistence type="predicted"/>
<gene>
    <name evidence="5" type="ORF">SAMN05216190_106137</name>
</gene>
<dbReference type="InterPro" id="IPR002577">
    <property type="entry name" value="HTH_HxlR"/>
</dbReference>
<dbReference type="CDD" id="cd00090">
    <property type="entry name" value="HTH_ARSR"/>
    <property type="match status" value="1"/>
</dbReference>
<dbReference type="Pfam" id="PF01638">
    <property type="entry name" value="HxlR"/>
    <property type="match status" value="1"/>
</dbReference>
<evidence type="ECO:0000256" key="3">
    <source>
        <dbReference type="ARBA" id="ARBA00023163"/>
    </source>
</evidence>
<evidence type="ECO:0000313" key="6">
    <source>
        <dbReference type="Proteomes" id="UP000198784"/>
    </source>
</evidence>
<keyword evidence="1" id="KW-0805">Transcription regulation</keyword>
<evidence type="ECO:0000259" key="4">
    <source>
        <dbReference type="PROSITE" id="PS51118"/>
    </source>
</evidence>
<reference evidence="6" key="1">
    <citation type="submission" date="2016-10" db="EMBL/GenBank/DDBJ databases">
        <authorList>
            <person name="Varghese N."/>
            <person name="Submissions S."/>
        </authorList>
    </citation>
    <scope>NUCLEOTIDE SEQUENCE [LARGE SCALE GENOMIC DNA]</scope>
    <source>
        <strain evidence="6">DSM 17834</strain>
    </source>
</reference>
<dbReference type="OrthoDB" id="9807069at2"/>